<reference evidence="2 3" key="1">
    <citation type="journal article" date="2010" name="J. Bacteriol.">
        <title>The genetic basis of laboratory adaptation in Caulobacter crescentus.</title>
        <authorList>
            <person name="Marks M.E."/>
            <person name="Castro-Rojas C.M."/>
            <person name="Teiling C."/>
            <person name="Du L."/>
            <person name="Kapatral V."/>
            <person name="Walunas T.L."/>
            <person name="Crosson S."/>
        </authorList>
    </citation>
    <scope>NUCLEOTIDE SEQUENCE [LARGE SCALE GENOMIC DNA]</scope>
    <source>
        <strain evidence="3">NA1000 / CB15N</strain>
    </source>
</reference>
<dbReference type="RefSeq" id="WP_012640405.1">
    <property type="nucleotide sequence ID" value="NC_011916.1"/>
</dbReference>
<dbReference type="Proteomes" id="UP000001364">
    <property type="component" value="Chromosome"/>
</dbReference>
<proteinExistence type="predicted"/>
<organism evidence="2 3">
    <name type="scientific">Caulobacter vibrioides (strain NA1000 / CB15N)</name>
    <name type="common">Caulobacter crescentus</name>
    <dbReference type="NCBI Taxonomy" id="565050"/>
    <lineage>
        <taxon>Bacteria</taxon>
        <taxon>Pseudomonadati</taxon>
        <taxon>Pseudomonadota</taxon>
        <taxon>Alphaproteobacteria</taxon>
        <taxon>Caulobacterales</taxon>
        <taxon>Caulobacteraceae</taxon>
        <taxon>Caulobacter</taxon>
    </lineage>
</organism>
<dbReference type="EMBL" id="CP001340">
    <property type="protein sequence ID" value="ACL95642.1"/>
    <property type="molecule type" value="Genomic_DNA"/>
</dbReference>
<dbReference type="AlphaFoldDB" id="A0A0H3C968"/>
<feature type="compositionally biased region" description="Basic and acidic residues" evidence="1">
    <location>
        <begin position="63"/>
        <end position="73"/>
    </location>
</feature>
<dbReference type="KEGG" id="ccs:CCNA_02177"/>
<gene>
    <name evidence="2" type="ordered locus">CCNA_02177</name>
</gene>
<evidence type="ECO:0000313" key="3">
    <source>
        <dbReference type="Proteomes" id="UP000001364"/>
    </source>
</evidence>
<name>A0A0H3C968_CAUVN</name>
<dbReference type="HOGENOM" id="CLU_2521529_0_0_5"/>
<protein>
    <submittedName>
        <fullName evidence="2">Uncharacterized protein</fullName>
    </submittedName>
</protein>
<feature type="region of interest" description="Disordered" evidence="1">
    <location>
        <begin position="1"/>
        <end position="84"/>
    </location>
</feature>
<keyword evidence="3" id="KW-1185">Reference proteome</keyword>
<dbReference type="GeneID" id="7333427"/>
<evidence type="ECO:0000256" key="1">
    <source>
        <dbReference type="SAM" id="MobiDB-lite"/>
    </source>
</evidence>
<accession>A0A0H3C968</accession>
<dbReference type="RefSeq" id="YP_002517550.1">
    <property type="nucleotide sequence ID" value="NC_011916.1"/>
</dbReference>
<sequence>MSHNPDAVRRSASLSEPSAGARVKWWWRAQSAPSVSSRIRADPPPPRAGEDDRPTSSPVQRGRWRDAKHRDGGGAHQIQTGASP</sequence>
<evidence type="ECO:0000313" key="2">
    <source>
        <dbReference type="EMBL" id="ACL95642.1"/>
    </source>
</evidence>